<evidence type="ECO:0000313" key="2">
    <source>
        <dbReference type="EMBL" id="KAF4665637.1"/>
    </source>
</evidence>
<feature type="region of interest" description="Disordered" evidence="1">
    <location>
        <begin position="1"/>
        <end position="23"/>
    </location>
</feature>
<comment type="caution">
    <text evidence="2">The sequence shown here is derived from an EMBL/GenBank/DDBJ whole genome shotgun (WGS) entry which is preliminary data.</text>
</comment>
<dbReference type="EMBL" id="JAAPAO010000255">
    <property type="protein sequence ID" value="KAF4665637.1"/>
    <property type="molecule type" value="Genomic_DNA"/>
</dbReference>
<protein>
    <submittedName>
        <fullName evidence="2">Uncharacterized protein</fullName>
    </submittedName>
</protein>
<dbReference type="Proteomes" id="UP000591131">
    <property type="component" value="Unassembled WGS sequence"/>
</dbReference>
<dbReference type="AlphaFoldDB" id="A0A7J6M2E6"/>
<evidence type="ECO:0000313" key="3">
    <source>
        <dbReference type="Proteomes" id="UP000591131"/>
    </source>
</evidence>
<proteinExistence type="predicted"/>
<accession>A0A7J6M2E6</accession>
<organism evidence="2 3">
    <name type="scientific">Perkinsus chesapeaki</name>
    <name type="common">Clam parasite</name>
    <name type="synonym">Perkinsus andrewsi</name>
    <dbReference type="NCBI Taxonomy" id="330153"/>
    <lineage>
        <taxon>Eukaryota</taxon>
        <taxon>Sar</taxon>
        <taxon>Alveolata</taxon>
        <taxon>Perkinsozoa</taxon>
        <taxon>Perkinsea</taxon>
        <taxon>Perkinsida</taxon>
        <taxon>Perkinsidae</taxon>
        <taxon>Perkinsus</taxon>
    </lineage>
</organism>
<sequence>MSGTKRPRSNDDCQTPPQTRARKDSILAAGLTPRSSCKVPFLSTEDILSHGAVVNVQSVNYPDLAWGVDRNKKQLKIVSRVKSKSVLTLKIVRSSSNPRAIAFRLRTQSDVYVAVHKAEGYLTLRRQPNPKNLTSQCWFMVMARAAGDPGYVLQSLGSSGEREFVRHCNYWLQCDAPPEVSAPSRAIYEGDSAWLFVNAEKAVDRLGDLWVHVVAPKPYERIEAQVVKCRSALGEDSEKACRELEKLVDRCDVENESYEVQGAGGMSGVAGIMFKSPLYDEELTEELLERIETAGPLKRRGGIKTFKRMDEINPEAIPFIREIDKRVRQLLGERNSTNIRRMGLAKEGLWRQKLKLGFLEFVYMQAGSKGMARHRDGANDSDFTALFCITGSAECTIENEKFVLNEGDMYIFEPHKYFHSVGPPMHDRRRIAVACRYFLEE</sequence>
<keyword evidence="3" id="KW-1185">Reference proteome</keyword>
<gene>
    <name evidence="2" type="ORF">FOL47_004491</name>
</gene>
<evidence type="ECO:0000256" key="1">
    <source>
        <dbReference type="SAM" id="MobiDB-lite"/>
    </source>
</evidence>
<name>A0A7J6M2E6_PERCH</name>
<dbReference type="OrthoDB" id="426950at2759"/>
<reference evidence="2 3" key="1">
    <citation type="submission" date="2020-04" db="EMBL/GenBank/DDBJ databases">
        <title>Perkinsus chesapeaki whole genome sequence.</title>
        <authorList>
            <person name="Bogema D.R."/>
        </authorList>
    </citation>
    <scope>NUCLEOTIDE SEQUENCE [LARGE SCALE GENOMIC DNA]</scope>
    <source>
        <strain evidence="2">ATCC PRA-425</strain>
    </source>
</reference>